<feature type="region of interest" description="Disordered" evidence="1">
    <location>
        <begin position="439"/>
        <end position="465"/>
    </location>
</feature>
<evidence type="ECO:0000313" key="3">
    <source>
        <dbReference type="Proteomes" id="UP000646827"/>
    </source>
</evidence>
<proteinExistence type="predicted"/>
<name>A0A8H7VFP9_9FUNG</name>
<accession>A0A8H7VFP9</accession>
<dbReference type="AlphaFoldDB" id="A0A8H7VFP9"/>
<evidence type="ECO:0008006" key="4">
    <source>
        <dbReference type="Google" id="ProtNLM"/>
    </source>
</evidence>
<dbReference type="Proteomes" id="UP000646827">
    <property type="component" value="Unassembled WGS sequence"/>
</dbReference>
<dbReference type="EMBL" id="JAEPRB010000113">
    <property type="protein sequence ID" value="KAG2221301.1"/>
    <property type="molecule type" value="Genomic_DNA"/>
</dbReference>
<organism evidence="2 3">
    <name type="scientific">Circinella minor</name>
    <dbReference type="NCBI Taxonomy" id="1195481"/>
    <lineage>
        <taxon>Eukaryota</taxon>
        <taxon>Fungi</taxon>
        <taxon>Fungi incertae sedis</taxon>
        <taxon>Mucoromycota</taxon>
        <taxon>Mucoromycotina</taxon>
        <taxon>Mucoromycetes</taxon>
        <taxon>Mucorales</taxon>
        <taxon>Lichtheimiaceae</taxon>
        <taxon>Circinella</taxon>
    </lineage>
</organism>
<sequence>MRKVNGPRKLKHNVHRFFAKQLRPPLDLEQIKKQCTVIGCMNCGGYLEHVDTCTVAAHYCFRGMKCTVEQIGTHNHAQYLSKHLSEEEKDMLAERLRADPTVTPKAAIRGNNRRTGEVVDSVIDINPILATRDRTEYELNKIREEIDIPRRGEFLGEFGKIMNTYPDYFLHAQVVPSSFLIIYRSPTINGYCRFQDFPAVTDVTYKAVEKGHYVFTTVIYVPELKRHTVIFQALLGGQKEEYFSQYFFAFFVDHKVRFDGTNSFLGMMLDFSMAQVNGFQQAYKRYTGKDDGMRYVKGCYMHWMQSVQRINSNHNIIKPEESVQFQKLVYVIRTTKDTDEFCRSCKELVTRYKYTYKWIKWWLQPTISSMIFQHCTSMNDTLQRHLYRTTNAVESFHRDLYRNMVHRLPLSLALPQLLNYIQSDVRILANYEEHAVPSAYNRVPRPKKKKTSSKKEVNDGRPPDITKELVDKNIVLDLSYFDGQKIQDHTPSERKKISRKKSIVSTKKLSEEILTASSHDSIGIADERTVHLLDMKVEPFDIEELERMTKEVETGTEEVIQRIMCMDMKEVDQKECKEEKNNDEVPENTLDMMTKKNGRKNKKRKQHYNAEDLWPSSKRSNRRETSFVHRDIPSECSIGLKQIKADGYCGFRALALQLYGDQDQYPKIKQTMLNHLLANYEFYLNILAKGNDDILKNIVHKLEFGITPETIHHTSCSSNYWFNGAMDTQIAADAYTTPIAVFDERPLWKSFLFLPFTIPSDINRQPQPINMFLRSNHFTVVDLIPSRARHMVWPAVTPYHEAGWGILGLNADYNTTWKYIHRKRLTQEEKQFLEINDTVDAIDLV</sequence>
<evidence type="ECO:0000313" key="2">
    <source>
        <dbReference type="EMBL" id="KAG2221301.1"/>
    </source>
</evidence>
<feature type="region of interest" description="Disordered" evidence="1">
    <location>
        <begin position="597"/>
        <end position="620"/>
    </location>
</feature>
<dbReference type="Gene3D" id="3.90.70.80">
    <property type="match status" value="1"/>
</dbReference>
<dbReference type="OrthoDB" id="2255941at2759"/>
<dbReference type="CDD" id="cd22744">
    <property type="entry name" value="OTU"/>
    <property type="match status" value="1"/>
</dbReference>
<evidence type="ECO:0000256" key="1">
    <source>
        <dbReference type="SAM" id="MobiDB-lite"/>
    </source>
</evidence>
<gene>
    <name evidence="2" type="ORF">INT45_000214</name>
</gene>
<comment type="caution">
    <text evidence="2">The sequence shown here is derived from an EMBL/GenBank/DDBJ whole genome shotgun (WGS) entry which is preliminary data.</text>
</comment>
<keyword evidence="3" id="KW-1185">Reference proteome</keyword>
<feature type="compositionally biased region" description="Basic residues" evidence="1">
    <location>
        <begin position="597"/>
        <end position="607"/>
    </location>
</feature>
<protein>
    <recommendedName>
        <fullName evidence="4">OTU domain-containing protein</fullName>
    </recommendedName>
</protein>
<feature type="compositionally biased region" description="Basic and acidic residues" evidence="1">
    <location>
        <begin position="453"/>
        <end position="465"/>
    </location>
</feature>
<reference evidence="2 3" key="1">
    <citation type="submission" date="2020-12" db="EMBL/GenBank/DDBJ databases">
        <title>Metabolic potential, ecology and presence of endohyphal bacteria is reflected in genomic diversity of Mucoromycotina.</title>
        <authorList>
            <person name="Muszewska A."/>
            <person name="Okrasinska A."/>
            <person name="Steczkiewicz K."/>
            <person name="Drgas O."/>
            <person name="Orlowska M."/>
            <person name="Perlinska-Lenart U."/>
            <person name="Aleksandrzak-Piekarczyk T."/>
            <person name="Szatraj K."/>
            <person name="Zielenkiewicz U."/>
            <person name="Pilsyk S."/>
            <person name="Malc E."/>
            <person name="Mieczkowski P."/>
            <person name="Kruszewska J.S."/>
            <person name="Biernat P."/>
            <person name="Pawlowska J."/>
        </authorList>
    </citation>
    <scope>NUCLEOTIDE SEQUENCE [LARGE SCALE GENOMIC DNA]</scope>
    <source>
        <strain evidence="2 3">CBS 142.35</strain>
    </source>
</reference>